<dbReference type="EMBL" id="JBEXAC010000001">
    <property type="protein sequence ID" value="MET6995989.1"/>
    <property type="molecule type" value="Genomic_DNA"/>
</dbReference>
<evidence type="ECO:0000313" key="2">
    <source>
        <dbReference type="Proteomes" id="UP001549749"/>
    </source>
</evidence>
<proteinExistence type="predicted"/>
<gene>
    <name evidence="1" type="ORF">ABR189_01355</name>
</gene>
<sequence>MGMLFALSSHNICLEQLQNMDVKWQQHVCKQRKKSDDLSIEDVFNTGEALVCATGVRKLTAFLSRLVFVIKQCFLQVVSPKINNRIYLRIPFVPERIFLQYCSLLR</sequence>
<comment type="caution">
    <text evidence="1">The sequence shown here is derived from an EMBL/GenBank/DDBJ whole genome shotgun (WGS) entry which is preliminary data.</text>
</comment>
<organism evidence="1 2">
    <name type="scientific">Chitinophaga defluvii</name>
    <dbReference type="NCBI Taxonomy" id="3163343"/>
    <lineage>
        <taxon>Bacteria</taxon>
        <taxon>Pseudomonadati</taxon>
        <taxon>Bacteroidota</taxon>
        <taxon>Chitinophagia</taxon>
        <taxon>Chitinophagales</taxon>
        <taxon>Chitinophagaceae</taxon>
        <taxon>Chitinophaga</taxon>
    </lineage>
</organism>
<accession>A0ABV2T1I6</accession>
<evidence type="ECO:0000313" key="1">
    <source>
        <dbReference type="EMBL" id="MET6995989.1"/>
    </source>
</evidence>
<protein>
    <submittedName>
        <fullName evidence="1">Uncharacterized protein</fullName>
    </submittedName>
</protein>
<reference evidence="1 2" key="1">
    <citation type="submission" date="2024-06" db="EMBL/GenBank/DDBJ databases">
        <title>Chitinophaga defluvii sp. nov., isolated from municipal sewage.</title>
        <authorList>
            <person name="Zhang L."/>
        </authorList>
    </citation>
    <scope>NUCLEOTIDE SEQUENCE [LARGE SCALE GENOMIC DNA]</scope>
    <source>
        <strain evidence="1 2">H8</strain>
    </source>
</reference>
<keyword evidence="2" id="KW-1185">Reference proteome</keyword>
<dbReference type="RefSeq" id="WP_354658636.1">
    <property type="nucleotide sequence ID" value="NZ_JBEXAC010000001.1"/>
</dbReference>
<name>A0ABV2T1I6_9BACT</name>
<dbReference type="Proteomes" id="UP001549749">
    <property type="component" value="Unassembled WGS sequence"/>
</dbReference>